<dbReference type="AlphaFoldDB" id="A0A5E8HKQ0"/>
<evidence type="ECO:0000313" key="2">
    <source>
        <dbReference type="Proteomes" id="UP000013996"/>
    </source>
</evidence>
<dbReference type="EMBL" id="AOGX02000010">
    <property type="protein sequence ID" value="EOQ90366.1"/>
    <property type="molecule type" value="Genomic_DNA"/>
</dbReference>
<name>A0A5E8HKQ0_9LEPT</name>
<organism evidence="1 2">
    <name type="scientific">Leptospira yanagawae serovar Saopaulo str. Sao Paulo = ATCC 700523</name>
    <dbReference type="NCBI Taxonomy" id="1249483"/>
    <lineage>
        <taxon>Bacteria</taxon>
        <taxon>Pseudomonadati</taxon>
        <taxon>Spirochaetota</taxon>
        <taxon>Spirochaetia</taxon>
        <taxon>Leptospirales</taxon>
        <taxon>Leptospiraceae</taxon>
        <taxon>Leptospira</taxon>
    </lineage>
</organism>
<evidence type="ECO:0000313" key="1">
    <source>
        <dbReference type="EMBL" id="EOQ90366.1"/>
    </source>
</evidence>
<comment type="caution">
    <text evidence="1">The sequence shown here is derived from an EMBL/GenBank/DDBJ whole genome shotgun (WGS) entry which is preliminary data.</text>
</comment>
<dbReference type="NCBIfam" id="NF047580">
    <property type="entry name" value="BPSS1187_fam"/>
    <property type="match status" value="1"/>
</dbReference>
<dbReference type="STRING" id="1249483.LEP1GSC202_2194"/>
<reference evidence="1 2" key="1">
    <citation type="submission" date="2013-04" db="EMBL/GenBank/DDBJ databases">
        <authorList>
            <person name="Harkins D.M."/>
            <person name="Durkin A.S."/>
            <person name="Brinkac L.M."/>
            <person name="Haft D.H."/>
            <person name="Selengut J.D."/>
            <person name="Sanka R."/>
            <person name="DePew J."/>
            <person name="Purushe J."/>
            <person name="Hartskeerl R.A."/>
            <person name="Ahmed A."/>
            <person name="van der Linden H."/>
            <person name="Goris M.G.A."/>
            <person name="Vinetz J.M."/>
            <person name="Sutton G.G."/>
            <person name="Nierman W.C."/>
            <person name="Fouts D.E."/>
        </authorList>
    </citation>
    <scope>NUCLEOTIDE SEQUENCE [LARGE SCALE GENOMIC DNA]</scope>
    <source>
        <strain evidence="1 2">Sao Paulo</strain>
    </source>
</reference>
<dbReference type="Proteomes" id="UP000013996">
    <property type="component" value="Unassembled WGS sequence"/>
</dbReference>
<gene>
    <name evidence="1" type="ORF">LEP1GSC202_2194</name>
</gene>
<proteinExistence type="predicted"/>
<accession>A0A5E8HKQ0</accession>
<sequence length="376" mass="40538">MKELDCQSGIGINFIISMQSIPSSFQLFFKQTSRHMIISFFIFCLVPNLLFCKKEKEANDDLVVLLGLNLYLRSCAGQNANPSSGMVGSLQRYQILPSITSSSISTDNAPHHVYPPQQGVTKKNILSVFYPGTGSSPCEIGAILQQGATRGYHVIGLSYPNADAVNTVCNQGAARNDTNCFETMRNEVVTGSQVSPYVSVDTNNSIEGRLLSLLQYLSRTYPNEGWDGYLTGGAINWANVYVGGHSQGSGHAAYQGKIRAVGRVSIYSGVSDYSLQTASIPSWFSNAQAAPAGSYYGLIHENDTVANFSGNMNQVTDVWLNQLGMTGALTNTSVGSPYGNSKRLVTTACNGMGSAALHSCPMVNGFQSIWNYISYP</sequence>
<dbReference type="InterPro" id="IPR058180">
    <property type="entry name" value="BPSS1187-like"/>
</dbReference>
<dbReference type="Gene3D" id="3.40.50.1820">
    <property type="entry name" value="alpha/beta hydrolase"/>
    <property type="match status" value="1"/>
</dbReference>
<dbReference type="InterPro" id="IPR029058">
    <property type="entry name" value="AB_hydrolase_fold"/>
</dbReference>
<dbReference type="SUPFAM" id="SSF53474">
    <property type="entry name" value="alpha/beta-Hydrolases"/>
    <property type="match status" value="1"/>
</dbReference>
<protein>
    <submittedName>
        <fullName evidence="1">Uncharacterized protein</fullName>
    </submittedName>
</protein>